<keyword evidence="1" id="KW-0175">Coiled coil</keyword>
<evidence type="ECO:0008006" key="6">
    <source>
        <dbReference type="Google" id="ProtNLM"/>
    </source>
</evidence>
<evidence type="ECO:0000256" key="1">
    <source>
        <dbReference type="SAM" id="Coils"/>
    </source>
</evidence>
<keyword evidence="3" id="KW-0472">Membrane</keyword>
<organism evidence="4 5">
    <name type="scientific">Candidatus Jorgensenbacteria bacterium GW2011_GWA1_48_11</name>
    <dbReference type="NCBI Taxonomy" id="1618660"/>
    <lineage>
        <taxon>Bacteria</taxon>
        <taxon>Candidatus Joergenseniibacteriota</taxon>
    </lineage>
</organism>
<feature type="transmembrane region" description="Helical" evidence="3">
    <location>
        <begin position="6"/>
        <end position="23"/>
    </location>
</feature>
<evidence type="ECO:0000313" key="5">
    <source>
        <dbReference type="Proteomes" id="UP000034956"/>
    </source>
</evidence>
<feature type="region of interest" description="Disordered" evidence="2">
    <location>
        <begin position="88"/>
        <end position="107"/>
    </location>
</feature>
<proteinExistence type="predicted"/>
<evidence type="ECO:0000256" key="3">
    <source>
        <dbReference type="SAM" id="Phobius"/>
    </source>
</evidence>
<gene>
    <name evidence="4" type="ORF">UY23_C0004G0052</name>
</gene>
<evidence type="ECO:0000256" key="2">
    <source>
        <dbReference type="SAM" id="MobiDB-lite"/>
    </source>
</evidence>
<dbReference type="AlphaFoldDB" id="A0A0G1UAH4"/>
<evidence type="ECO:0000313" key="4">
    <source>
        <dbReference type="EMBL" id="KKU91107.1"/>
    </source>
</evidence>
<protein>
    <recommendedName>
        <fullName evidence="6">Septum formation initiator</fullName>
    </recommendedName>
</protein>
<sequence>MRWGKILVILVLAAIMGIGLYGLNQKKAAWTKQVQALTQTADKLSQENRSLQASLDYFKDPQNLLKELKSQFNYREAGENLIIIVPASPELQRGEPESSTTASSTAP</sequence>
<keyword evidence="3" id="KW-1133">Transmembrane helix</keyword>
<name>A0A0G1UAH4_9BACT</name>
<dbReference type="Proteomes" id="UP000034956">
    <property type="component" value="Unassembled WGS sequence"/>
</dbReference>
<dbReference type="EMBL" id="LCPF01000004">
    <property type="protein sequence ID" value="KKU91107.1"/>
    <property type="molecule type" value="Genomic_DNA"/>
</dbReference>
<comment type="caution">
    <text evidence="4">The sequence shown here is derived from an EMBL/GenBank/DDBJ whole genome shotgun (WGS) entry which is preliminary data.</text>
</comment>
<feature type="compositionally biased region" description="Low complexity" evidence="2">
    <location>
        <begin position="98"/>
        <end position="107"/>
    </location>
</feature>
<accession>A0A0G1UAH4</accession>
<feature type="coiled-coil region" evidence="1">
    <location>
        <begin position="27"/>
        <end position="54"/>
    </location>
</feature>
<reference evidence="4 5" key="1">
    <citation type="journal article" date="2015" name="Nature">
        <title>rRNA introns, odd ribosomes, and small enigmatic genomes across a large radiation of phyla.</title>
        <authorList>
            <person name="Brown C.T."/>
            <person name="Hug L.A."/>
            <person name="Thomas B.C."/>
            <person name="Sharon I."/>
            <person name="Castelle C.J."/>
            <person name="Singh A."/>
            <person name="Wilkins M.J."/>
            <person name="Williams K.H."/>
            <person name="Banfield J.F."/>
        </authorList>
    </citation>
    <scope>NUCLEOTIDE SEQUENCE [LARGE SCALE GENOMIC DNA]</scope>
</reference>
<keyword evidence="3" id="KW-0812">Transmembrane</keyword>